<organism evidence="2 3">
    <name type="scientific">Paenibacillus naphthalenovorans</name>
    <dbReference type="NCBI Taxonomy" id="162209"/>
    <lineage>
        <taxon>Bacteria</taxon>
        <taxon>Bacillati</taxon>
        <taxon>Bacillota</taxon>
        <taxon>Bacilli</taxon>
        <taxon>Bacillales</taxon>
        <taxon>Paenibacillaceae</taxon>
        <taxon>Paenibacillus</taxon>
    </lineage>
</organism>
<evidence type="ECO:0000313" key="3">
    <source>
        <dbReference type="Proteomes" id="UP000061660"/>
    </source>
</evidence>
<reference evidence="2 3" key="2">
    <citation type="journal article" date="2016" name="Genome Announc.">
        <title>Complete Genome Sequences of Two Interactive Moderate Thermophiles, Paenibacillus napthalenovorans 32O-Y and Paenibacillus sp. 32O-W.</title>
        <authorList>
            <person name="Butler R.R.III."/>
            <person name="Wang J."/>
            <person name="Stark B.C."/>
            <person name="Pombert J.F."/>
        </authorList>
    </citation>
    <scope>NUCLEOTIDE SEQUENCE [LARGE SCALE GENOMIC DNA]</scope>
    <source>
        <strain evidence="2 3">32O-Y</strain>
    </source>
</reference>
<accession>A0A0U2N0H3</accession>
<dbReference type="OrthoDB" id="9806213at2"/>
<dbReference type="Proteomes" id="UP000061660">
    <property type="component" value="Chromosome"/>
</dbReference>
<dbReference type="InterPro" id="IPR018891">
    <property type="entry name" value="AIPR_C"/>
</dbReference>
<feature type="domain" description="Abortive phage infection protein C-terminal" evidence="1">
    <location>
        <begin position="258"/>
        <end position="478"/>
    </location>
</feature>
<dbReference type="PATRIC" id="fig|162209.4.peg.4309"/>
<gene>
    <name evidence="2" type="ORF">IJ22_40570</name>
</gene>
<dbReference type="EMBL" id="CP013652">
    <property type="protein sequence ID" value="ALS24367.1"/>
    <property type="molecule type" value="Genomic_DNA"/>
</dbReference>
<dbReference type="AlphaFoldDB" id="A0A0U2N0H3"/>
<dbReference type="RefSeq" id="WP_062410053.1">
    <property type="nucleotide sequence ID" value="NZ_CP013652.1"/>
</dbReference>
<evidence type="ECO:0000259" key="1">
    <source>
        <dbReference type="Pfam" id="PF10592"/>
    </source>
</evidence>
<reference evidence="3" key="1">
    <citation type="submission" date="2015-12" db="EMBL/GenBank/DDBJ databases">
        <title>Complete genome sequences of two moderately thermophilic Paenibacillus species.</title>
        <authorList>
            <person name="Butler R.III."/>
            <person name="Wang J."/>
            <person name="Stark B.C."/>
            <person name="Pombert J.-F."/>
        </authorList>
    </citation>
    <scope>NUCLEOTIDE SEQUENCE [LARGE SCALE GENOMIC DNA]</scope>
    <source>
        <strain evidence="3">32O-Y</strain>
    </source>
</reference>
<dbReference type="Pfam" id="PF10592">
    <property type="entry name" value="AIPR"/>
    <property type="match status" value="1"/>
</dbReference>
<dbReference type="STRING" id="162209.IJ22_40570"/>
<dbReference type="KEGG" id="pnp:IJ22_40570"/>
<evidence type="ECO:0000313" key="2">
    <source>
        <dbReference type="EMBL" id="ALS24367.1"/>
    </source>
</evidence>
<name>A0A0U2N0H3_9BACL</name>
<protein>
    <submittedName>
        <fullName evidence="2">AIPR protein</fullName>
    </submittedName>
</protein>
<sequence>MSKNNQILLEEIIRQERDDLDETQNLDKFFEFFSIAQVLKSYELSYDEIEAGITGESHDGGADGIYLFVNGDLVKEDETDIKGKYKKNVDIEFVIIQSKNSNSFSEDPLLKLSRLSRGLFPLDFDRNEFEGRYNSKVLESFERFRDTYISLITKKPKLKVSFIYASKGIEVHPNVLRQAEDLKNDVKSLLSDATVEVDFIGAELLLKLVQARTNDVYRLKLSENPMSSSGQVFIALANLMDYYNFITDENGNLIKHIFESNVRDYQGKTNVNNEIQETLENPGNEEFWWLNNGVTIVASAASAPGGKELIIHNPEVVNGLQTSSEIYKYFTSTIGKGVEEKRNILIRVIVPETEEARDKIIRATNSQTPIPKSSLRATDSIHRQIEDYLKPRGLYYDRRKNFYKNEGKKPKDIISVSFLAQCLMSVILQKPDFARARPSTLLEEDSAYNDLYHKNNDLHTYFILAYIGRTVELFLKETGRYTSSEINDIKFYVLYASCAQLCSNVYPSNKSLSNLSKDSLTVTLLETTSALVYDLYKVAGGNDKVAKGPKLIELLKDKLREKKL</sequence>
<proteinExistence type="predicted"/>
<keyword evidence="3" id="KW-1185">Reference proteome</keyword>